<dbReference type="PROSITE" id="PS50994">
    <property type="entry name" value="INTEGRASE"/>
    <property type="match status" value="1"/>
</dbReference>
<proteinExistence type="predicted"/>
<dbReference type="SUPFAM" id="SSF53098">
    <property type="entry name" value="Ribonuclease H-like"/>
    <property type="match status" value="1"/>
</dbReference>
<evidence type="ECO:0000313" key="2">
    <source>
        <dbReference type="EMBL" id="PIK35780.1"/>
    </source>
</evidence>
<dbReference type="InterPro" id="IPR012337">
    <property type="entry name" value="RNaseH-like_sf"/>
</dbReference>
<dbReference type="Pfam" id="PF00665">
    <property type="entry name" value="rve"/>
    <property type="match status" value="1"/>
</dbReference>
<dbReference type="InterPro" id="IPR001584">
    <property type="entry name" value="Integrase_cat-core"/>
</dbReference>
<gene>
    <name evidence="2" type="ORF">BSL78_27400</name>
</gene>
<dbReference type="GO" id="GO:0015074">
    <property type="term" value="P:DNA integration"/>
    <property type="evidence" value="ECO:0007669"/>
    <property type="project" value="InterPro"/>
</dbReference>
<dbReference type="InterPro" id="IPR036397">
    <property type="entry name" value="RNaseH_sf"/>
</dbReference>
<dbReference type="AlphaFoldDB" id="A0A2G8JJ60"/>
<dbReference type="OrthoDB" id="115435at2759"/>
<evidence type="ECO:0000259" key="1">
    <source>
        <dbReference type="PROSITE" id="PS50994"/>
    </source>
</evidence>
<name>A0A2G8JJ60_STIJA</name>
<dbReference type="GO" id="GO:0003676">
    <property type="term" value="F:nucleic acid binding"/>
    <property type="evidence" value="ECO:0007669"/>
    <property type="project" value="InterPro"/>
</dbReference>
<dbReference type="EMBL" id="MRZV01001815">
    <property type="protein sequence ID" value="PIK35780.1"/>
    <property type="molecule type" value="Genomic_DNA"/>
</dbReference>
<dbReference type="Proteomes" id="UP000230750">
    <property type="component" value="Unassembled WGS sequence"/>
</dbReference>
<organism evidence="2 3">
    <name type="scientific">Stichopus japonicus</name>
    <name type="common">Sea cucumber</name>
    <dbReference type="NCBI Taxonomy" id="307972"/>
    <lineage>
        <taxon>Eukaryota</taxon>
        <taxon>Metazoa</taxon>
        <taxon>Echinodermata</taxon>
        <taxon>Eleutherozoa</taxon>
        <taxon>Echinozoa</taxon>
        <taxon>Holothuroidea</taxon>
        <taxon>Aspidochirotacea</taxon>
        <taxon>Aspidochirotida</taxon>
        <taxon>Stichopodidae</taxon>
        <taxon>Apostichopus</taxon>
    </lineage>
</organism>
<accession>A0A2G8JJ60</accession>
<protein>
    <recommendedName>
        <fullName evidence="1">Integrase catalytic domain-containing protein</fullName>
    </recommendedName>
</protein>
<feature type="domain" description="Integrase catalytic" evidence="1">
    <location>
        <begin position="1"/>
        <end position="147"/>
    </location>
</feature>
<reference evidence="2 3" key="1">
    <citation type="journal article" date="2017" name="PLoS Biol.">
        <title>The sea cucumber genome provides insights into morphological evolution and visceral regeneration.</title>
        <authorList>
            <person name="Zhang X."/>
            <person name="Sun L."/>
            <person name="Yuan J."/>
            <person name="Sun Y."/>
            <person name="Gao Y."/>
            <person name="Zhang L."/>
            <person name="Li S."/>
            <person name="Dai H."/>
            <person name="Hamel J.F."/>
            <person name="Liu C."/>
            <person name="Yu Y."/>
            <person name="Liu S."/>
            <person name="Lin W."/>
            <person name="Guo K."/>
            <person name="Jin S."/>
            <person name="Xu P."/>
            <person name="Storey K.B."/>
            <person name="Huan P."/>
            <person name="Zhang T."/>
            <person name="Zhou Y."/>
            <person name="Zhang J."/>
            <person name="Lin C."/>
            <person name="Li X."/>
            <person name="Xing L."/>
            <person name="Huo D."/>
            <person name="Sun M."/>
            <person name="Wang L."/>
            <person name="Mercier A."/>
            <person name="Li F."/>
            <person name="Yang H."/>
            <person name="Xiang J."/>
        </authorList>
    </citation>
    <scope>NUCLEOTIDE SEQUENCE [LARGE SCALE GENOMIC DNA]</scope>
    <source>
        <strain evidence="2">Shaxun</strain>
        <tissue evidence="2">Muscle</tissue>
    </source>
</reference>
<dbReference type="PANTHER" id="PTHR37984:SF15">
    <property type="entry name" value="INTEGRASE CATALYTIC DOMAIN-CONTAINING PROTEIN"/>
    <property type="match status" value="1"/>
</dbReference>
<dbReference type="PANTHER" id="PTHR37984">
    <property type="entry name" value="PROTEIN CBG26694"/>
    <property type="match status" value="1"/>
</dbReference>
<dbReference type="Gene3D" id="3.30.420.10">
    <property type="entry name" value="Ribonuclease H-like superfamily/Ribonuclease H"/>
    <property type="match status" value="1"/>
</dbReference>
<keyword evidence="3" id="KW-1185">Reference proteome</keyword>
<dbReference type="InterPro" id="IPR050951">
    <property type="entry name" value="Retrovirus_Pol_polyprotein"/>
</dbReference>
<sequence length="147" mass="17079">MIRTRKRNMYLLTIVDYAARYPEAIPLSNIRAETVVDALIQVFARIGLPREIVHDQGTNFMSKVMKSICSRLHITQIATSARHQQTNGMTERFHGTLKNMMRSLTEDQMKHWMSTYLHFYSLTGKSHVLPQDMLPLNCCMVEKLEVH</sequence>
<comment type="caution">
    <text evidence="2">The sequence shown here is derived from an EMBL/GenBank/DDBJ whole genome shotgun (WGS) entry which is preliminary data.</text>
</comment>
<evidence type="ECO:0000313" key="3">
    <source>
        <dbReference type="Proteomes" id="UP000230750"/>
    </source>
</evidence>